<dbReference type="PANTHER" id="PTHR42709:SF6">
    <property type="entry name" value="UNDECAPRENYL PHOSPHATE TRANSPORTER A"/>
    <property type="match status" value="1"/>
</dbReference>
<feature type="transmembrane region" description="Helical" evidence="6">
    <location>
        <begin position="138"/>
        <end position="156"/>
    </location>
</feature>
<proteinExistence type="predicted"/>
<dbReference type="Pfam" id="PF00581">
    <property type="entry name" value="Rhodanese"/>
    <property type="match status" value="1"/>
</dbReference>
<dbReference type="PANTHER" id="PTHR42709">
    <property type="entry name" value="ALKALINE PHOSPHATASE LIKE PROTEIN"/>
    <property type="match status" value="1"/>
</dbReference>
<name>A0A2U3KIJ1_9BACT</name>
<dbReference type="GO" id="GO:0005886">
    <property type="term" value="C:plasma membrane"/>
    <property type="evidence" value="ECO:0007669"/>
    <property type="project" value="UniProtKB-SubCell"/>
</dbReference>
<gene>
    <name evidence="8" type="ORF">SBA1_280017</name>
</gene>
<reference evidence="9" key="1">
    <citation type="submission" date="2018-02" db="EMBL/GenBank/DDBJ databases">
        <authorList>
            <person name="Hausmann B."/>
        </authorList>
    </citation>
    <scope>NUCLEOTIDE SEQUENCE [LARGE SCALE GENOMIC DNA]</scope>
    <source>
        <strain evidence="9">Peat soil MAG SbA1</strain>
    </source>
</reference>
<evidence type="ECO:0000256" key="1">
    <source>
        <dbReference type="ARBA" id="ARBA00004651"/>
    </source>
</evidence>
<dbReference type="Pfam" id="PF09335">
    <property type="entry name" value="VTT_dom"/>
    <property type="match status" value="1"/>
</dbReference>
<evidence type="ECO:0000256" key="3">
    <source>
        <dbReference type="ARBA" id="ARBA00022692"/>
    </source>
</evidence>
<keyword evidence="5 6" id="KW-0472">Membrane</keyword>
<evidence type="ECO:0000313" key="9">
    <source>
        <dbReference type="Proteomes" id="UP000238701"/>
    </source>
</evidence>
<keyword evidence="3 6" id="KW-0812">Transmembrane</keyword>
<dbReference type="CDD" id="cd00158">
    <property type="entry name" value="RHOD"/>
    <property type="match status" value="1"/>
</dbReference>
<dbReference type="OrthoDB" id="109842at2"/>
<dbReference type="InterPro" id="IPR001763">
    <property type="entry name" value="Rhodanese-like_dom"/>
</dbReference>
<feature type="transmembrane region" description="Helical" evidence="6">
    <location>
        <begin position="168"/>
        <end position="189"/>
    </location>
</feature>
<evidence type="ECO:0000256" key="5">
    <source>
        <dbReference type="ARBA" id="ARBA00023136"/>
    </source>
</evidence>
<feature type="transmembrane region" description="Helical" evidence="6">
    <location>
        <begin position="50"/>
        <end position="70"/>
    </location>
</feature>
<dbReference type="SUPFAM" id="SSF52821">
    <property type="entry name" value="Rhodanese/Cell cycle control phosphatase"/>
    <property type="match status" value="1"/>
</dbReference>
<evidence type="ECO:0000256" key="4">
    <source>
        <dbReference type="ARBA" id="ARBA00022989"/>
    </source>
</evidence>
<organism evidence="8 9">
    <name type="scientific">Candidatus Sulfotelmatobacter kueseliae</name>
    <dbReference type="NCBI Taxonomy" id="2042962"/>
    <lineage>
        <taxon>Bacteria</taxon>
        <taxon>Pseudomonadati</taxon>
        <taxon>Acidobacteriota</taxon>
        <taxon>Terriglobia</taxon>
        <taxon>Terriglobales</taxon>
        <taxon>Candidatus Korobacteraceae</taxon>
        <taxon>Candidatus Sulfotelmatobacter</taxon>
    </lineage>
</organism>
<dbReference type="InterPro" id="IPR036873">
    <property type="entry name" value="Rhodanese-like_dom_sf"/>
</dbReference>
<dbReference type="InterPro" id="IPR051311">
    <property type="entry name" value="DedA_domain"/>
</dbReference>
<dbReference type="AlphaFoldDB" id="A0A2U3KIJ1"/>
<evidence type="ECO:0000259" key="7">
    <source>
        <dbReference type="PROSITE" id="PS50206"/>
    </source>
</evidence>
<evidence type="ECO:0000256" key="2">
    <source>
        <dbReference type="ARBA" id="ARBA00022475"/>
    </source>
</evidence>
<dbReference type="Proteomes" id="UP000238701">
    <property type="component" value="Unassembled WGS sequence"/>
</dbReference>
<keyword evidence="4 6" id="KW-1133">Transmembrane helix</keyword>
<evidence type="ECO:0000256" key="6">
    <source>
        <dbReference type="SAM" id="Phobius"/>
    </source>
</evidence>
<protein>
    <recommendedName>
        <fullName evidence="7">Rhodanese domain-containing protein</fullName>
    </recommendedName>
</protein>
<dbReference type="PROSITE" id="PS50206">
    <property type="entry name" value="RHODANESE_3"/>
    <property type="match status" value="1"/>
</dbReference>
<accession>A0A2U3KIJ1</accession>
<dbReference type="Gene3D" id="3.40.250.10">
    <property type="entry name" value="Rhodanese-like domain"/>
    <property type="match status" value="1"/>
</dbReference>
<dbReference type="InterPro" id="IPR032816">
    <property type="entry name" value="VTT_dom"/>
</dbReference>
<feature type="domain" description="Rhodanese" evidence="7">
    <location>
        <begin position="219"/>
        <end position="270"/>
    </location>
</feature>
<comment type="subcellular location">
    <subcellularLocation>
        <location evidence="1">Cell membrane</location>
        <topology evidence="1">Multi-pass membrane protein</topology>
    </subcellularLocation>
</comment>
<dbReference type="EMBL" id="OMOD01000120">
    <property type="protein sequence ID" value="SPF39478.1"/>
    <property type="molecule type" value="Genomic_DNA"/>
</dbReference>
<keyword evidence="2" id="KW-1003">Cell membrane</keyword>
<evidence type="ECO:0000313" key="8">
    <source>
        <dbReference type="EMBL" id="SPF39478.1"/>
    </source>
</evidence>
<sequence>MNDLLPMMARHGYALTFALLLAEAMGFPFPAAIALVAAGAAVASHTLWGPGVLFAALLALLIGDTSLFWLGRYSGWALLGFLCRLSMNPETCILRSAESFYKRGQVTLVIAKFIPGINTMAAPLAGSMKMRYSQFLRLDFAGGSLYCVTYLLLGYVSRDFLTAALNSFHAAGRAMEILIGTALLVYAIYRGARFHKYRKYDIVPRVQVQELAMRLGSEDAGQVQIVDVRSHGYYDAGTERIQGSIRIEPNNLEEEIKNLPKDKDLYLYCT</sequence>